<evidence type="ECO:0000313" key="3">
    <source>
        <dbReference type="EMBL" id="WWY03252.1"/>
    </source>
</evidence>
<reference evidence="3" key="2">
    <citation type="submission" date="2024-02" db="EMBL/GenBank/DDBJ databases">
        <title>Neisseria leonii sp. nov.</title>
        <authorList>
            <person name="Boutroux M."/>
            <person name="Favre-Rochex S."/>
            <person name="Gorgette O."/>
            <person name="Touak G."/>
            <person name="Muhle E."/>
            <person name="Chesneau O."/>
            <person name="Clermont D."/>
            <person name="Rahi P."/>
        </authorList>
    </citation>
    <scope>NUCLEOTIDE SEQUENCE</scope>
    <source>
        <strain evidence="3">51.81</strain>
    </source>
</reference>
<evidence type="ECO:0000313" key="2">
    <source>
        <dbReference type="EMBL" id="MDD9326835.1"/>
    </source>
</evidence>
<dbReference type="InterPro" id="IPR040756">
    <property type="entry name" value="Peptidase_M61_N"/>
</dbReference>
<dbReference type="InterPro" id="IPR027268">
    <property type="entry name" value="Peptidase_M4/M1_CTD_sf"/>
</dbReference>
<sequence length="598" mass="66992">MMHYILTPHPHSHTWHIRLTLNQTENVPLKLSLANWVPGSYMIRDFSRHIIRIGAQCNGRPAELLQTAKNRWQSEAAAGEWQIDYTVYAHDLSVRASFLNQERGFFDGACLLLAAEGLEHGPHRLEFSGLPDHWQIATTLPASAENGGSVPSFGTEQPHRTVFQAASYAEIIDHPVEMGHIEYLDFTACGIPHRIALSGDYPDFDRERLRCDVQKICEAELKMFDSPAPFKHYLFLLYLGDHIYGGLEHLDSTALHADRRSLPRIGLNAPDDTYIQLLGLIAHEYFHAWNIKSIKPAAFIPYRLDEESHTEQLWAFEGITSYYDDLMLVRSGVISQTDYLNLLAKNLTRVQQGGGRLQQTLAESSFAAWHKYYKQDENSPNAIVSYYQKGALAALCLDLFIRERCGGRQSLDDVMRTLYRDYLADGKGIEERAWQRRCQEITGLDLTAFFQTALYSTDDLPLENCLSAAGIALQWHALPRSHGGGLCSQWPEPQPATDFGARYTQNGSGITLSHIANGSSAEAAGLSPGDTVIAADGYACTDFAAIWQNVRPGQRLTLHYFRQGVLKQTVLTALPAAADTALLRIENDSKLHAWLHTV</sequence>
<dbReference type="InterPro" id="IPR001478">
    <property type="entry name" value="PDZ"/>
</dbReference>
<dbReference type="InterPro" id="IPR036034">
    <property type="entry name" value="PDZ_sf"/>
</dbReference>
<feature type="domain" description="PDZ" evidence="1">
    <location>
        <begin position="497"/>
        <end position="564"/>
    </location>
</feature>
<dbReference type="RefSeq" id="WP_274584175.1">
    <property type="nucleotide sequence ID" value="NZ_CP145811.1"/>
</dbReference>
<protein>
    <submittedName>
        <fullName evidence="2">M61 family peptidase</fullName>
    </submittedName>
    <submittedName>
        <fullName evidence="3">PDZ domain-containing protein</fullName>
    </submittedName>
</protein>
<dbReference type="SUPFAM" id="SSF55486">
    <property type="entry name" value="Metalloproteases ('zincins'), catalytic domain"/>
    <property type="match status" value="1"/>
</dbReference>
<evidence type="ECO:0000313" key="4">
    <source>
        <dbReference type="Proteomes" id="UP001149607"/>
    </source>
</evidence>
<proteinExistence type="predicted"/>
<dbReference type="Gene3D" id="1.10.390.10">
    <property type="entry name" value="Neutral Protease Domain 2"/>
    <property type="match status" value="1"/>
</dbReference>
<dbReference type="InterPro" id="IPR007963">
    <property type="entry name" value="Peptidase_M61_catalytic"/>
</dbReference>
<dbReference type="SMART" id="SM00228">
    <property type="entry name" value="PDZ"/>
    <property type="match status" value="1"/>
</dbReference>
<dbReference type="Proteomes" id="UP001149607">
    <property type="component" value="Chromosome"/>
</dbReference>
<dbReference type="AlphaFoldDB" id="A0A9X4E1G2"/>
<dbReference type="PIRSF" id="PIRSF016493">
    <property type="entry name" value="Glycyl_aminpptds"/>
    <property type="match status" value="1"/>
</dbReference>
<gene>
    <name evidence="2" type="ORF">ORY91_000205</name>
    <name evidence="3" type="ORF">V9W64_00400</name>
</gene>
<dbReference type="EMBL" id="JAPQFL010000001">
    <property type="protein sequence ID" value="MDD9326835.1"/>
    <property type="molecule type" value="Genomic_DNA"/>
</dbReference>
<dbReference type="InterPro" id="IPR024191">
    <property type="entry name" value="Peptidase_M61"/>
</dbReference>
<reference evidence="2" key="1">
    <citation type="submission" date="2022-10" db="EMBL/GenBank/DDBJ databases">
        <authorList>
            <person name="Boutroux M."/>
        </authorList>
    </citation>
    <scope>NUCLEOTIDE SEQUENCE</scope>
    <source>
        <strain evidence="2">51.81</strain>
    </source>
</reference>
<accession>A0A9X4E1G2</accession>
<dbReference type="Gene3D" id="2.60.40.3650">
    <property type="match status" value="1"/>
</dbReference>
<dbReference type="SUPFAM" id="SSF50156">
    <property type="entry name" value="PDZ domain-like"/>
    <property type="match status" value="1"/>
</dbReference>
<dbReference type="EMBL" id="CP146598">
    <property type="protein sequence ID" value="WWY03252.1"/>
    <property type="molecule type" value="Genomic_DNA"/>
</dbReference>
<dbReference type="Gene3D" id="2.30.42.10">
    <property type="match status" value="1"/>
</dbReference>
<keyword evidence="4" id="KW-1185">Reference proteome</keyword>
<dbReference type="Pfam" id="PF17899">
    <property type="entry name" value="Peptidase_M61_N"/>
    <property type="match status" value="1"/>
</dbReference>
<organism evidence="2">
    <name type="scientific">Neisseria leonii</name>
    <dbReference type="NCBI Taxonomy" id="2995413"/>
    <lineage>
        <taxon>Bacteria</taxon>
        <taxon>Pseudomonadati</taxon>
        <taxon>Pseudomonadota</taxon>
        <taxon>Betaproteobacteria</taxon>
        <taxon>Neisseriales</taxon>
        <taxon>Neisseriaceae</taxon>
        <taxon>Neisseria</taxon>
    </lineage>
</organism>
<name>A0A9X4E1G2_9NEIS</name>
<evidence type="ECO:0000259" key="1">
    <source>
        <dbReference type="SMART" id="SM00228"/>
    </source>
</evidence>
<dbReference type="Pfam" id="PF05299">
    <property type="entry name" value="Peptidase_M61"/>
    <property type="match status" value="1"/>
</dbReference>